<organism evidence="1 2">
    <name type="scientific">Panagrolaimus sp. PS1159</name>
    <dbReference type="NCBI Taxonomy" id="55785"/>
    <lineage>
        <taxon>Eukaryota</taxon>
        <taxon>Metazoa</taxon>
        <taxon>Ecdysozoa</taxon>
        <taxon>Nematoda</taxon>
        <taxon>Chromadorea</taxon>
        <taxon>Rhabditida</taxon>
        <taxon>Tylenchina</taxon>
        <taxon>Panagrolaimomorpha</taxon>
        <taxon>Panagrolaimoidea</taxon>
        <taxon>Panagrolaimidae</taxon>
        <taxon>Panagrolaimus</taxon>
    </lineage>
</organism>
<protein>
    <submittedName>
        <fullName evidence="2">RPN1 N-terminal domain-containing protein</fullName>
    </submittedName>
</protein>
<sequence>AEVEACDLLLEIERLDILLEHIKKEEHERACLYLLSSAPLSPDPDNTNMIKTAMQIYAKFGKELEALRCAIMLNDPALINKLFNSNDNLVLKQMAILLGRHQIFVDNAKLPDGIHDLNNNSHVSKFFRILARELDIMEPKTPEGIYKTHLEQTRPFGSTANNDSSRMNIAASFV</sequence>
<proteinExistence type="predicted"/>
<name>A0AC35GNR0_9BILA</name>
<evidence type="ECO:0000313" key="2">
    <source>
        <dbReference type="WBParaSite" id="PS1159_v2.g7086.t1"/>
    </source>
</evidence>
<reference evidence="2" key="1">
    <citation type="submission" date="2022-11" db="UniProtKB">
        <authorList>
            <consortium name="WormBaseParasite"/>
        </authorList>
    </citation>
    <scope>IDENTIFICATION</scope>
</reference>
<evidence type="ECO:0000313" key="1">
    <source>
        <dbReference type="Proteomes" id="UP000887580"/>
    </source>
</evidence>
<dbReference type="WBParaSite" id="PS1159_v2.g7086.t1">
    <property type="protein sequence ID" value="PS1159_v2.g7086.t1"/>
    <property type="gene ID" value="PS1159_v2.g7086"/>
</dbReference>
<dbReference type="Proteomes" id="UP000887580">
    <property type="component" value="Unplaced"/>
</dbReference>
<accession>A0AC35GNR0</accession>